<evidence type="ECO:0000256" key="4">
    <source>
        <dbReference type="ARBA" id="ARBA00022723"/>
    </source>
</evidence>
<dbReference type="GO" id="GO:0004659">
    <property type="term" value="F:prenyltransferase activity"/>
    <property type="evidence" value="ECO:0007669"/>
    <property type="project" value="InterPro"/>
</dbReference>
<dbReference type="NCBIfam" id="NF045485">
    <property type="entry name" value="FPPsyn"/>
    <property type="match status" value="1"/>
</dbReference>
<dbReference type="InterPro" id="IPR033749">
    <property type="entry name" value="Polyprenyl_synt_CS"/>
</dbReference>
<accession>A0A8J2U3N3</accession>
<comment type="caution">
    <text evidence="8">The sequence shown here is derived from an EMBL/GenBank/DDBJ whole genome shotgun (WGS) entry which is preliminary data.</text>
</comment>
<dbReference type="PANTHER" id="PTHR43281:SF1">
    <property type="entry name" value="FARNESYL DIPHOSPHATE SYNTHASE"/>
    <property type="match status" value="1"/>
</dbReference>
<comment type="similarity">
    <text evidence="2 7">Belongs to the FPP/GGPP synthase family.</text>
</comment>
<dbReference type="AlphaFoldDB" id="A0A8J2U3N3"/>
<dbReference type="Pfam" id="PF00348">
    <property type="entry name" value="polyprenyl_synt"/>
    <property type="match status" value="1"/>
</dbReference>
<comment type="cofactor">
    <cofactor evidence="1">
        <name>Mg(2+)</name>
        <dbReference type="ChEBI" id="CHEBI:18420"/>
    </cofactor>
</comment>
<evidence type="ECO:0000256" key="3">
    <source>
        <dbReference type="ARBA" id="ARBA00022679"/>
    </source>
</evidence>
<dbReference type="PROSITE" id="PS00444">
    <property type="entry name" value="POLYPRENYL_SYNTHASE_2"/>
    <property type="match status" value="1"/>
</dbReference>
<evidence type="ECO:0000256" key="1">
    <source>
        <dbReference type="ARBA" id="ARBA00001946"/>
    </source>
</evidence>
<protein>
    <submittedName>
        <fullName evidence="8">(2E,6E)-farnesyl diphosphate synthase</fullName>
    </submittedName>
</protein>
<dbReference type="SUPFAM" id="SSF48576">
    <property type="entry name" value="Terpenoid synthases"/>
    <property type="match status" value="1"/>
</dbReference>
<keyword evidence="3 7" id="KW-0808">Transferase</keyword>
<evidence type="ECO:0000313" key="9">
    <source>
        <dbReference type="Proteomes" id="UP000619743"/>
    </source>
</evidence>
<dbReference type="GO" id="GO:0046872">
    <property type="term" value="F:metal ion binding"/>
    <property type="evidence" value="ECO:0007669"/>
    <property type="project" value="UniProtKB-KW"/>
</dbReference>
<reference evidence="9" key="1">
    <citation type="journal article" date="2019" name="Int. J. Syst. Evol. Microbiol.">
        <title>The Global Catalogue of Microorganisms (GCM) 10K type strain sequencing project: providing services to taxonomists for standard genome sequencing and annotation.</title>
        <authorList>
            <consortium name="The Broad Institute Genomics Platform"/>
            <consortium name="The Broad Institute Genome Sequencing Center for Infectious Disease"/>
            <person name="Wu L."/>
            <person name="Ma J."/>
        </authorList>
    </citation>
    <scope>NUCLEOTIDE SEQUENCE [LARGE SCALE GENOMIC DNA]</scope>
    <source>
        <strain evidence="9">CGMCC 1.10130</strain>
    </source>
</reference>
<keyword evidence="9" id="KW-1185">Reference proteome</keyword>
<dbReference type="CDD" id="cd00685">
    <property type="entry name" value="Trans_IPPS_HT"/>
    <property type="match status" value="1"/>
</dbReference>
<dbReference type="RefSeq" id="WP_229744649.1">
    <property type="nucleotide sequence ID" value="NZ_BMDX01000004.1"/>
</dbReference>
<keyword evidence="6" id="KW-0414">Isoprene biosynthesis</keyword>
<dbReference type="GO" id="GO:0016114">
    <property type="term" value="P:terpenoid biosynthetic process"/>
    <property type="evidence" value="ECO:0007669"/>
    <property type="project" value="UniProtKB-ARBA"/>
</dbReference>
<dbReference type="Gene3D" id="1.10.600.10">
    <property type="entry name" value="Farnesyl Diphosphate Synthase"/>
    <property type="match status" value="1"/>
</dbReference>
<keyword evidence="5" id="KW-0460">Magnesium</keyword>
<dbReference type="SFLD" id="SFLDS00005">
    <property type="entry name" value="Isoprenoid_Synthase_Type_I"/>
    <property type="match status" value="1"/>
</dbReference>
<dbReference type="PROSITE" id="PS00723">
    <property type="entry name" value="POLYPRENYL_SYNTHASE_1"/>
    <property type="match status" value="1"/>
</dbReference>
<evidence type="ECO:0000256" key="7">
    <source>
        <dbReference type="RuleBase" id="RU004466"/>
    </source>
</evidence>
<gene>
    <name evidence="8" type="primary">ispA</name>
    <name evidence="8" type="ORF">GCM10011369_11510</name>
</gene>
<dbReference type="GO" id="GO:0005737">
    <property type="term" value="C:cytoplasm"/>
    <property type="evidence" value="ECO:0007669"/>
    <property type="project" value="UniProtKB-ARBA"/>
</dbReference>
<dbReference type="FunFam" id="1.10.600.10:FF:000001">
    <property type="entry name" value="Geranylgeranyl diphosphate synthase"/>
    <property type="match status" value="1"/>
</dbReference>
<name>A0A8J2U3N3_9GAMM</name>
<dbReference type="Proteomes" id="UP000619743">
    <property type="component" value="Unassembled WGS sequence"/>
</dbReference>
<dbReference type="SFLD" id="SFLDG01017">
    <property type="entry name" value="Polyprenyl_Transferase_Like"/>
    <property type="match status" value="1"/>
</dbReference>
<keyword evidence="4" id="KW-0479">Metal-binding</keyword>
<proteinExistence type="inferred from homology"/>
<evidence type="ECO:0000313" key="8">
    <source>
        <dbReference type="EMBL" id="GGA71427.1"/>
    </source>
</evidence>
<dbReference type="PANTHER" id="PTHR43281">
    <property type="entry name" value="FARNESYL DIPHOSPHATE SYNTHASE"/>
    <property type="match status" value="1"/>
</dbReference>
<dbReference type="EMBL" id="BMDX01000004">
    <property type="protein sequence ID" value="GGA71427.1"/>
    <property type="molecule type" value="Genomic_DNA"/>
</dbReference>
<organism evidence="8 9">
    <name type="scientific">Neiella marina</name>
    <dbReference type="NCBI Taxonomy" id="508461"/>
    <lineage>
        <taxon>Bacteria</taxon>
        <taxon>Pseudomonadati</taxon>
        <taxon>Pseudomonadota</taxon>
        <taxon>Gammaproteobacteria</taxon>
        <taxon>Alteromonadales</taxon>
        <taxon>Echinimonadaceae</taxon>
        <taxon>Neiella</taxon>
    </lineage>
</organism>
<dbReference type="NCBIfam" id="NF007877">
    <property type="entry name" value="PRK10581.1"/>
    <property type="match status" value="1"/>
</dbReference>
<dbReference type="GO" id="GO:0008654">
    <property type="term" value="P:phospholipid biosynthetic process"/>
    <property type="evidence" value="ECO:0007669"/>
    <property type="project" value="UniProtKB-ARBA"/>
</dbReference>
<evidence type="ECO:0000256" key="2">
    <source>
        <dbReference type="ARBA" id="ARBA00006706"/>
    </source>
</evidence>
<evidence type="ECO:0000256" key="6">
    <source>
        <dbReference type="ARBA" id="ARBA00023229"/>
    </source>
</evidence>
<evidence type="ECO:0000256" key="5">
    <source>
        <dbReference type="ARBA" id="ARBA00022842"/>
    </source>
</evidence>
<dbReference type="InterPro" id="IPR000092">
    <property type="entry name" value="Polyprenyl_synt"/>
</dbReference>
<dbReference type="InterPro" id="IPR008949">
    <property type="entry name" value="Isoprenoid_synthase_dom_sf"/>
</dbReference>
<dbReference type="InterPro" id="IPR053378">
    <property type="entry name" value="Prenyl_diphosphate_synthase"/>
</dbReference>
<sequence>MIADASELAAIQIQYQQRINQYLSKAIDQLPEQGTALKAAMGHGLLLGGKRARPFLVYATAHMLKVPLAKVDAAAAAIECIHAYSLIHDDLPAMDDDELRRGQPTCHVAYDEATAILAGDALQTMAFELLSNADSDLHANIQIQLIRSLSRASGYQGMCGGQGMDLAATDQHVALQRLEQIHAAKTGALLRCAVEMAAIVAELPEQETDCLLTFARDIGLAFQVQDDILDVTSDTETLGKPQGSDQAANKSTYPALLGLSGARQKADSLLQSALHALQTLPYNSAQLEAFARYIVSRDH</sequence>